<sequence>MLENSGPLVWNNWKNAESGSQAHSTYEFRLYSDAHFIGEKAYGPYSFVNTVAQRGDVDLREILPVLLVRVDWYGQRDNFDMKKTRKEGYHGGYFPDEIAALISLLIGVKAEAGPIDRVYHRNSEGKIVDPFGRPRAHSQSLLPASIWPTTRPRIPWLCKDSRFEELFLLNTLPRLCSSTATALITSARQFQKACWLSDADPNTSWLLFVSSLETVAQHWDSTSGTVIDKLSESHHDLTEILKAKLDQDELQRAAIELRKVTGATNKFLSFCLRYPASPPETRPTQCRISFEGSDLRSALRKIYEHRSLALHGGISFPSPICLPPTYEGGGNVPNEKPAGLGFGTNNHSWAPDECPMYLHTFAYIVRQTLLNWWADAVKSS</sequence>
<name>A0AB72UK91_9PROT</name>
<dbReference type="Proteomes" id="UP000007127">
    <property type="component" value="Plasmid"/>
</dbReference>
<reference evidence="1 2" key="1">
    <citation type="journal article" date="2012" name="J. Bacteriol.">
        <title>Genome sequence of Thalassospira xiamenensis type strain M-5.</title>
        <authorList>
            <person name="Lai Q."/>
            <person name="Shao Z."/>
        </authorList>
    </citation>
    <scope>NUCLEOTIDE SEQUENCE [LARGE SCALE GENOMIC DNA]</scope>
    <source>
        <strain evidence="1 2">M-5</strain>
    </source>
</reference>
<proteinExistence type="predicted"/>
<geneLocation type="plasmid" evidence="2"/>
<keyword evidence="1" id="KW-0614">Plasmid</keyword>
<dbReference type="KEGG" id="txi:TH3_21958"/>
<gene>
    <name evidence="1" type="ORF">TH3_21958</name>
</gene>
<accession>A0AB72UK91</accession>
<dbReference type="GeneID" id="31930027"/>
<dbReference type="AlphaFoldDB" id="A0AB72UK91"/>
<evidence type="ECO:0000313" key="2">
    <source>
        <dbReference type="Proteomes" id="UP000007127"/>
    </source>
</evidence>
<dbReference type="EMBL" id="CP004389">
    <property type="protein sequence ID" value="AJD54464.1"/>
    <property type="molecule type" value="Genomic_DNA"/>
</dbReference>
<organism evidence="1 2">
    <name type="scientific">Thalassospira xiamenensis M-5 = DSM 17429</name>
    <dbReference type="NCBI Taxonomy" id="1123366"/>
    <lineage>
        <taxon>Bacteria</taxon>
        <taxon>Pseudomonadati</taxon>
        <taxon>Pseudomonadota</taxon>
        <taxon>Alphaproteobacteria</taxon>
        <taxon>Rhodospirillales</taxon>
        <taxon>Thalassospiraceae</taxon>
        <taxon>Thalassospira</taxon>
    </lineage>
</organism>
<protein>
    <recommendedName>
        <fullName evidence="3">Apea-like HEPN domain-containing protein</fullName>
    </recommendedName>
</protein>
<evidence type="ECO:0000313" key="1">
    <source>
        <dbReference type="EMBL" id="AJD54464.1"/>
    </source>
</evidence>
<evidence type="ECO:0008006" key="3">
    <source>
        <dbReference type="Google" id="ProtNLM"/>
    </source>
</evidence>
<dbReference type="RefSeq" id="WP_007091064.1">
    <property type="nucleotide sequence ID" value="NZ_CP004389.1"/>
</dbReference>